<name>A0ABW0QE18_9BURK</name>
<dbReference type="InterPro" id="IPR029066">
    <property type="entry name" value="PLP-binding_barrel"/>
</dbReference>
<accession>A0ABW0QE18</accession>
<dbReference type="SMART" id="SM01119">
    <property type="entry name" value="D-ser_dehydrat"/>
    <property type="match status" value="1"/>
</dbReference>
<gene>
    <name evidence="4" type="ORF">ACFPP7_18305</name>
</gene>
<dbReference type="InterPro" id="IPR026956">
    <property type="entry name" value="D-ser_dehydrat-like_dom"/>
</dbReference>
<comment type="caution">
    <text evidence="4">The sequence shown here is derived from an EMBL/GenBank/DDBJ whole genome shotgun (WGS) entry which is preliminary data.</text>
</comment>
<protein>
    <submittedName>
        <fullName evidence="4">Alanine racemase</fullName>
        <ecNumber evidence="4">5.1.1.1</ecNumber>
    </submittedName>
</protein>
<dbReference type="Pfam" id="PF01168">
    <property type="entry name" value="Ala_racemase_N"/>
    <property type="match status" value="1"/>
</dbReference>
<comment type="similarity">
    <text evidence="1">Belongs to the DSD1 family.</text>
</comment>
<evidence type="ECO:0000313" key="4">
    <source>
        <dbReference type="EMBL" id="MFC5522845.1"/>
    </source>
</evidence>
<dbReference type="PANTHER" id="PTHR28004:SF8">
    <property type="entry name" value="D-SERINE DEAMINASE"/>
    <property type="match status" value="1"/>
</dbReference>
<dbReference type="InterPro" id="IPR001608">
    <property type="entry name" value="Ala_racemase_N"/>
</dbReference>
<evidence type="ECO:0000313" key="5">
    <source>
        <dbReference type="Proteomes" id="UP001596084"/>
    </source>
</evidence>
<dbReference type="Gene3D" id="2.40.37.20">
    <property type="entry name" value="D-serine dehydratase-like domain"/>
    <property type="match status" value="1"/>
</dbReference>
<dbReference type="Pfam" id="PF14031">
    <property type="entry name" value="D-ser_dehydrat"/>
    <property type="match status" value="1"/>
</dbReference>
<proteinExistence type="inferred from homology"/>
<dbReference type="InterPro" id="IPR042208">
    <property type="entry name" value="D-ser_dehydrat-like_sf"/>
</dbReference>
<dbReference type="EC" id="5.1.1.1" evidence="4"/>
<dbReference type="SUPFAM" id="SSF51419">
    <property type="entry name" value="PLP-binding barrel"/>
    <property type="match status" value="1"/>
</dbReference>
<feature type="domain" description="D-serine dehydratase-like" evidence="3">
    <location>
        <begin position="316"/>
        <end position="417"/>
    </location>
</feature>
<keyword evidence="2" id="KW-0456">Lyase</keyword>
<reference evidence="5" key="1">
    <citation type="journal article" date="2019" name="Int. J. Syst. Evol. Microbiol.">
        <title>The Global Catalogue of Microorganisms (GCM) 10K type strain sequencing project: providing services to taxonomists for standard genome sequencing and annotation.</title>
        <authorList>
            <consortium name="The Broad Institute Genomics Platform"/>
            <consortium name="The Broad Institute Genome Sequencing Center for Infectious Disease"/>
            <person name="Wu L."/>
            <person name="Ma J."/>
        </authorList>
    </citation>
    <scope>NUCLEOTIDE SEQUENCE [LARGE SCALE GENOMIC DNA]</scope>
    <source>
        <strain evidence="5">CGMCC 4.7277</strain>
    </source>
</reference>
<dbReference type="RefSeq" id="WP_068835788.1">
    <property type="nucleotide sequence ID" value="NZ_JBHSMX010000059.1"/>
</dbReference>
<sequence>MTTLQDLLDPEIDRSFKGFPHTSGPVRRSDMGKQGWNVLRGDLPLPLAVVKQSAMRHNLGWMQRFAKGQGVDMAPHGKTTMSPQLLQRQLDEGAWGLTFATVAQMRAGITAGARRLIIANQVVNAIDLAGIQGMLREYPGLRIVFLVDSPAQLALIEAWARTNAALVVSPFEVLLEIGVMGARTGVRNEANAMALAAAIHASPACRLVGIETYEGQGATGDSEADKAYADTLMQRVCGIALACDRQGLFDGDEVLMTAGGSAIFDLVSGWLTPKLSRPVRGLLRSGCYITHDHGNYKRLVASVNARLHDSDGLKPAIEVWATVQSCPEPGLAILAVGRRDLSYDLELPIPLSSVNAPGAAPVAAPSDWKITALNDQHAYLRGTGPEHAALKVGDLVALGISHPCTTFDKWRWMPVVDESYTVCDALVTCF</sequence>
<dbReference type="EMBL" id="JBHSMX010000059">
    <property type="protein sequence ID" value="MFC5522845.1"/>
    <property type="molecule type" value="Genomic_DNA"/>
</dbReference>
<evidence type="ECO:0000256" key="1">
    <source>
        <dbReference type="ARBA" id="ARBA00005323"/>
    </source>
</evidence>
<keyword evidence="5" id="KW-1185">Reference proteome</keyword>
<dbReference type="GO" id="GO:0008784">
    <property type="term" value="F:alanine racemase activity"/>
    <property type="evidence" value="ECO:0007669"/>
    <property type="project" value="UniProtKB-EC"/>
</dbReference>
<evidence type="ECO:0000259" key="3">
    <source>
        <dbReference type="SMART" id="SM01119"/>
    </source>
</evidence>
<evidence type="ECO:0000256" key="2">
    <source>
        <dbReference type="ARBA" id="ARBA00023239"/>
    </source>
</evidence>
<dbReference type="Proteomes" id="UP001596084">
    <property type="component" value="Unassembled WGS sequence"/>
</dbReference>
<dbReference type="Gene3D" id="3.20.20.10">
    <property type="entry name" value="Alanine racemase"/>
    <property type="match status" value="1"/>
</dbReference>
<keyword evidence="4" id="KW-0413">Isomerase</keyword>
<dbReference type="InterPro" id="IPR051466">
    <property type="entry name" value="D-amino_acid_metab_enzyme"/>
</dbReference>
<organism evidence="4 5">
    <name type="scientific">Polaromonas jejuensis</name>
    <dbReference type="NCBI Taxonomy" id="457502"/>
    <lineage>
        <taxon>Bacteria</taxon>
        <taxon>Pseudomonadati</taxon>
        <taxon>Pseudomonadota</taxon>
        <taxon>Betaproteobacteria</taxon>
        <taxon>Burkholderiales</taxon>
        <taxon>Comamonadaceae</taxon>
        <taxon>Polaromonas</taxon>
    </lineage>
</organism>
<dbReference type="PANTHER" id="PTHR28004">
    <property type="entry name" value="ZGC:162816-RELATED"/>
    <property type="match status" value="1"/>
</dbReference>